<dbReference type="Gene3D" id="1.25.40.20">
    <property type="entry name" value="Ankyrin repeat-containing domain"/>
    <property type="match status" value="1"/>
</dbReference>
<reference evidence="2" key="1">
    <citation type="submission" date="2021-06" db="EMBL/GenBank/DDBJ databases">
        <authorList>
            <person name="Kallberg Y."/>
            <person name="Tangrot J."/>
            <person name="Rosling A."/>
        </authorList>
    </citation>
    <scope>NUCLEOTIDE SEQUENCE</scope>
    <source>
        <strain evidence="2">CL551</strain>
    </source>
</reference>
<dbReference type="SUPFAM" id="SSF48403">
    <property type="entry name" value="Ankyrin repeat"/>
    <property type="match status" value="1"/>
</dbReference>
<dbReference type="AlphaFoldDB" id="A0A9N8ZSJ0"/>
<dbReference type="OrthoDB" id="194358at2759"/>
<feature type="region of interest" description="Disordered" evidence="1">
    <location>
        <begin position="433"/>
        <end position="455"/>
    </location>
</feature>
<evidence type="ECO:0000313" key="3">
    <source>
        <dbReference type="Proteomes" id="UP000789342"/>
    </source>
</evidence>
<accession>A0A9N8ZSJ0</accession>
<evidence type="ECO:0000313" key="2">
    <source>
        <dbReference type="EMBL" id="CAG8505686.1"/>
    </source>
</evidence>
<sequence>MSEPHTHQSNTLNNDVIYKLNNLYIKQDVSDHSRTLQNLIPEILECILIFLPRPDVVAPLCRQFRAIVSQSMSFKRRWLRIWLHPKLPDAFLPTYMDLCKAVNTKTPFNILMQIIDLQKLCNRPLISPRDGNVTKLFDAAFCHSERDSLIPFLISRGLNVKRYIKDHATKDFLRSSNSDDKLDKDYLSPLLIAGQKSKNFIAELAASRSFFIETDLAFAIVLYERLDVASVLAVHPQHILNILEESVDRQFTAGIAWAFRSGVGDAQKQNPLYLRLCIEKADVDSARDIINSGANINLSPSAHTDDKSSYGSTSLLEFSIQCYLQNLSNDQDNERARKDIIVLFLDSGADPNADNGRPLTLSVINHNWDLTELLLSHNANVDCDEGMAVRLATNLGYKDMAKMLYRRRSRSGSHDNQTGTVRSIVKRMSILKKIRRKSDSDAHGNDKRKKSFFDQ</sequence>
<keyword evidence="3" id="KW-1185">Reference proteome</keyword>
<proteinExistence type="predicted"/>
<protein>
    <submittedName>
        <fullName evidence="2">13768_t:CDS:1</fullName>
    </submittedName>
</protein>
<dbReference type="Proteomes" id="UP000789342">
    <property type="component" value="Unassembled WGS sequence"/>
</dbReference>
<organism evidence="2 3">
    <name type="scientific">Acaulospora morrowiae</name>
    <dbReference type="NCBI Taxonomy" id="94023"/>
    <lineage>
        <taxon>Eukaryota</taxon>
        <taxon>Fungi</taxon>
        <taxon>Fungi incertae sedis</taxon>
        <taxon>Mucoromycota</taxon>
        <taxon>Glomeromycotina</taxon>
        <taxon>Glomeromycetes</taxon>
        <taxon>Diversisporales</taxon>
        <taxon>Acaulosporaceae</taxon>
        <taxon>Acaulospora</taxon>
    </lineage>
</organism>
<name>A0A9N8ZSJ0_9GLOM</name>
<evidence type="ECO:0000256" key="1">
    <source>
        <dbReference type="SAM" id="MobiDB-lite"/>
    </source>
</evidence>
<dbReference type="EMBL" id="CAJVPV010001702">
    <property type="protein sequence ID" value="CAG8505686.1"/>
    <property type="molecule type" value="Genomic_DNA"/>
</dbReference>
<comment type="caution">
    <text evidence="2">The sequence shown here is derived from an EMBL/GenBank/DDBJ whole genome shotgun (WGS) entry which is preliminary data.</text>
</comment>
<dbReference type="InterPro" id="IPR036770">
    <property type="entry name" value="Ankyrin_rpt-contain_sf"/>
</dbReference>
<gene>
    <name evidence="2" type="ORF">AMORRO_LOCUS3473</name>
</gene>
<feature type="compositionally biased region" description="Basic and acidic residues" evidence="1">
    <location>
        <begin position="437"/>
        <end position="455"/>
    </location>
</feature>